<evidence type="ECO:0000313" key="4">
    <source>
        <dbReference type="Proteomes" id="UP000805418"/>
    </source>
</evidence>
<dbReference type="Proteomes" id="UP000805418">
    <property type="component" value="Chromosome 15"/>
</dbReference>
<feature type="compositionally biased region" description="Gly residues" evidence="1">
    <location>
        <begin position="88"/>
        <end position="99"/>
    </location>
</feature>
<name>A0A8I3N7I6_CANLF</name>
<keyword evidence="2" id="KW-0812">Transmembrane</keyword>
<evidence type="ECO:0000256" key="1">
    <source>
        <dbReference type="SAM" id="MobiDB-lite"/>
    </source>
</evidence>
<feature type="region of interest" description="Disordered" evidence="1">
    <location>
        <begin position="1"/>
        <end position="150"/>
    </location>
</feature>
<evidence type="ECO:0000313" key="3">
    <source>
        <dbReference type="Ensembl" id="ENSCAFP00845013209.1"/>
    </source>
</evidence>
<accession>A0A8I3N7I6</accession>
<proteinExistence type="predicted"/>
<keyword evidence="2" id="KW-1133">Transmembrane helix</keyword>
<dbReference type="Ensembl" id="ENSCAFT00845016963.1">
    <property type="protein sequence ID" value="ENSCAFP00845013209.1"/>
    <property type="gene ID" value="ENSCAFG00845009626.1"/>
</dbReference>
<reference evidence="3" key="3">
    <citation type="submission" date="2025-09" db="UniProtKB">
        <authorList>
            <consortium name="Ensembl"/>
        </authorList>
    </citation>
    <scope>IDENTIFICATION</scope>
    <source>
        <strain evidence="3">Boxer</strain>
    </source>
</reference>
<keyword evidence="2" id="KW-0472">Membrane</keyword>
<reference evidence="3" key="2">
    <citation type="submission" date="2025-08" db="UniProtKB">
        <authorList>
            <consortium name="Ensembl"/>
        </authorList>
    </citation>
    <scope>IDENTIFICATION</scope>
    <source>
        <strain evidence="3">Boxer</strain>
    </source>
</reference>
<feature type="transmembrane region" description="Helical" evidence="2">
    <location>
        <begin position="165"/>
        <end position="185"/>
    </location>
</feature>
<feature type="compositionally biased region" description="Pro residues" evidence="1">
    <location>
        <begin position="31"/>
        <end position="43"/>
    </location>
</feature>
<dbReference type="AlphaFoldDB" id="A0A8I3N7I6"/>
<protein>
    <submittedName>
        <fullName evidence="3">Uncharacterized protein</fullName>
    </submittedName>
</protein>
<organism evidence="3 4">
    <name type="scientific">Canis lupus familiaris</name>
    <name type="common">Dog</name>
    <name type="synonym">Canis familiaris</name>
    <dbReference type="NCBI Taxonomy" id="9615"/>
    <lineage>
        <taxon>Eukaryota</taxon>
        <taxon>Metazoa</taxon>
        <taxon>Chordata</taxon>
        <taxon>Craniata</taxon>
        <taxon>Vertebrata</taxon>
        <taxon>Euteleostomi</taxon>
        <taxon>Mammalia</taxon>
        <taxon>Eutheria</taxon>
        <taxon>Laurasiatheria</taxon>
        <taxon>Carnivora</taxon>
        <taxon>Caniformia</taxon>
        <taxon>Canidae</taxon>
        <taxon>Canis</taxon>
    </lineage>
</organism>
<evidence type="ECO:0000256" key="2">
    <source>
        <dbReference type="SAM" id="Phobius"/>
    </source>
</evidence>
<reference evidence="3" key="1">
    <citation type="submission" date="2020-03" db="EMBL/GenBank/DDBJ databases">
        <title>Long-read based genome assembly of a Labrador retriever dog.</title>
        <authorList>
            <person name="Eory L."/>
            <person name="Zhang W."/>
            <person name="Schoenebeck J."/>
        </authorList>
    </citation>
    <scope>NUCLEOTIDE SEQUENCE [LARGE SCALE GENOMIC DNA]</scope>
    <source>
        <strain evidence="3">Labrador retriever</strain>
    </source>
</reference>
<keyword evidence="4" id="KW-1185">Reference proteome</keyword>
<sequence length="203" mass="20815">CSPACRTARRPGRGRPAGGRQSPSRKRWAPGAPPPPGSPPGDPLRPRSPGRFPAGPPGRGCPSPILRPGGLISPPANRAGSRVTAGPRRGGGGGGGGDPGASSASGPRRRRLCPAPSTARGAEDRSAAEGGPRLRPPSRSPGGSGCVGRCSHPSGPWRPLKDSHLLFSLLLFLLHLFLVLLGSLFPPGKVRCIISFAKKDEII</sequence>